<protein>
    <submittedName>
        <fullName evidence="4">Phospholipase A2</fullName>
    </submittedName>
</protein>
<keyword evidence="5" id="KW-1185">Reference proteome</keyword>
<dbReference type="GO" id="GO:0050482">
    <property type="term" value="P:arachidonate secretion"/>
    <property type="evidence" value="ECO:0007669"/>
    <property type="project" value="InterPro"/>
</dbReference>
<dbReference type="GO" id="GO:0005576">
    <property type="term" value="C:extracellular region"/>
    <property type="evidence" value="ECO:0007669"/>
    <property type="project" value="UniProtKB-SubCell"/>
</dbReference>
<gene>
    <name evidence="4" type="ORF">X801_07155</name>
</gene>
<dbReference type="AlphaFoldDB" id="A0A1S8WRI9"/>
<dbReference type="PROSITE" id="PS00118">
    <property type="entry name" value="PA2_HIS"/>
    <property type="match status" value="1"/>
</dbReference>
<dbReference type="InterPro" id="IPR033113">
    <property type="entry name" value="PLA2_histidine"/>
</dbReference>
<dbReference type="Proteomes" id="UP000243686">
    <property type="component" value="Unassembled WGS sequence"/>
</dbReference>
<comment type="subcellular location">
    <subcellularLocation>
        <location evidence="1">Secreted</location>
    </subcellularLocation>
</comment>
<sequence length="267" mass="30140">EYFSLSHFGVLTGKNLRNACVHHPSAEATQQALLRKRRNADWFIVPGTLYCGPGNIYVPGGLPAMAHKTDKCCEAHDKCPNNIPAYGRRNQFRNQMPSTMSHCNCDQDARMNPVRENDKSNTLSPLERCPRLRGVDWKQKFKSLKTKESMIYTIWAHDVIVITAVFDAHAHGIDPNKMLKIQNLLTRSLVDTCHSFAAITIVCMNDALINCIDLCFRFFDCLGNANTDLADAVGMMYFDVARIHCFEEQGGEPTVMEPDSYYDANQD</sequence>
<evidence type="ECO:0000256" key="1">
    <source>
        <dbReference type="ARBA" id="ARBA00004613"/>
    </source>
</evidence>
<evidence type="ECO:0000313" key="4">
    <source>
        <dbReference type="EMBL" id="OON17015.1"/>
    </source>
</evidence>
<dbReference type="GO" id="GO:0004623">
    <property type="term" value="F:phospholipase A2 activity"/>
    <property type="evidence" value="ECO:0007669"/>
    <property type="project" value="InterPro"/>
</dbReference>
<name>A0A1S8WRI9_OPIVI</name>
<organism evidence="4 5">
    <name type="scientific">Opisthorchis viverrini</name>
    <name type="common">Southeast Asian liver fluke</name>
    <dbReference type="NCBI Taxonomy" id="6198"/>
    <lineage>
        <taxon>Eukaryota</taxon>
        <taxon>Metazoa</taxon>
        <taxon>Spiralia</taxon>
        <taxon>Lophotrochozoa</taxon>
        <taxon>Platyhelminthes</taxon>
        <taxon>Trematoda</taxon>
        <taxon>Digenea</taxon>
        <taxon>Opisthorchiida</taxon>
        <taxon>Opisthorchiata</taxon>
        <taxon>Opisthorchiidae</taxon>
        <taxon>Opisthorchis</taxon>
    </lineage>
</organism>
<accession>A0A1S8WRI9</accession>
<proteinExistence type="predicted"/>
<feature type="non-terminal residue" evidence="4">
    <location>
        <position position="267"/>
    </location>
</feature>
<dbReference type="PANTHER" id="PTHR12253">
    <property type="entry name" value="RH14732P"/>
    <property type="match status" value="1"/>
</dbReference>
<evidence type="ECO:0000259" key="3">
    <source>
        <dbReference type="Pfam" id="PF05826"/>
    </source>
</evidence>
<dbReference type="SUPFAM" id="SSF48619">
    <property type="entry name" value="Phospholipase A2, PLA2"/>
    <property type="match status" value="1"/>
</dbReference>
<dbReference type="Pfam" id="PF05826">
    <property type="entry name" value="Phospholip_A2_2"/>
    <property type="match status" value="2"/>
</dbReference>
<dbReference type="InterPro" id="IPR016090">
    <property type="entry name" value="PLA2-like_dom"/>
</dbReference>
<keyword evidence="2" id="KW-0964">Secreted</keyword>
<feature type="domain" description="Phospholipase A2-like central" evidence="3">
    <location>
        <begin position="216"/>
        <end position="248"/>
    </location>
</feature>
<evidence type="ECO:0000256" key="2">
    <source>
        <dbReference type="ARBA" id="ARBA00022525"/>
    </source>
</evidence>
<evidence type="ECO:0000313" key="5">
    <source>
        <dbReference type="Proteomes" id="UP000243686"/>
    </source>
</evidence>
<reference evidence="4 5" key="1">
    <citation type="submission" date="2015-03" db="EMBL/GenBank/DDBJ databases">
        <title>Draft genome of the nematode, Opisthorchis viverrini.</title>
        <authorList>
            <person name="Mitreva M."/>
        </authorList>
    </citation>
    <scope>NUCLEOTIDE SEQUENCE [LARGE SCALE GENOMIC DNA]</scope>
    <source>
        <strain evidence="4">Khon Kaen</strain>
    </source>
</reference>
<feature type="non-terminal residue" evidence="4">
    <location>
        <position position="1"/>
    </location>
</feature>
<dbReference type="InterPro" id="IPR036444">
    <property type="entry name" value="PLipase_A2_dom_sf"/>
</dbReference>
<feature type="domain" description="Phospholipase A2-like central" evidence="3">
    <location>
        <begin position="44"/>
        <end position="110"/>
    </location>
</feature>
<dbReference type="Gene3D" id="1.20.90.10">
    <property type="entry name" value="Phospholipase A2 domain"/>
    <property type="match status" value="1"/>
</dbReference>
<dbReference type="GO" id="GO:0006644">
    <property type="term" value="P:phospholipid metabolic process"/>
    <property type="evidence" value="ECO:0007669"/>
    <property type="project" value="InterPro"/>
</dbReference>
<dbReference type="EMBL" id="KV896056">
    <property type="protein sequence ID" value="OON17015.1"/>
    <property type="molecule type" value="Genomic_DNA"/>
</dbReference>